<evidence type="ECO:0000313" key="2">
    <source>
        <dbReference type="Proteomes" id="UP000198362"/>
    </source>
</evidence>
<dbReference type="RefSeq" id="WP_144022943.1">
    <property type="nucleotide sequence ID" value="NZ_FZPH01000025.1"/>
</dbReference>
<accession>A0A239PF88</accession>
<dbReference type="Proteomes" id="UP000198362">
    <property type="component" value="Unassembled WGS sequence"/>
</dbReference>
<gene>
    <name evidence="1" type="ORF">SAMN05421812_12525</name>
</gene>
<dbReference type="AlphaFoldDB" id="A0A239PF88"/>
<proteinExistence type="predicted"/>
<keyword evidence="2" id="KW-1185">Reference proteome</keyword>
<evidence type="ECO:0000313" key="1">
    <source>
        <dbReference type="EMBL" id="SNT65682.1"/>
    </source>
</evidence>
<sequence length="201" mass="22047">MSRTERVRSGAPLSVPHEWVSPAGCELCGRFHAGVCLNPVTASPAGLLTVSDALTPLGEVVDAAAEHLAVRHSYLDPEADEWPDWVLAELIVLWRAGPCEDCPVWNWKELAHHFMGWWQCEYERALPVWACRCGAVFKVCAAWDRAWDLYRPTADGLLGDAAGAVRLDSKGRVKRSDACPDCNRSFGGTVAEQADPQGCLF</sequence>
<name>A0A239PF88_9ACTN</name>
<organism evidence="1 2">
    <name type="scientific">Asanoa hainanensis</name>
    <dbReference type="NCBI Taxonomy" id="560556"/>
    <lineage>
        <taxon>Bacteria</taxon>
        <taxon>Bacillati</taxon>
        <taxon>Actinomycetota</taxon>
        <taxon>Actinomycetes</taxon>
        <taxon>Micromonosporales</taxon>
        <taxon>Micromonosporaceae</taxon>
        <taxon>Asanoa</taxon>
    </lineage>
</organism>
<reference evidence="1 2" key="1">
    <citation type="submission" date="2017-06" db="EMBL/GenBank/DDBJ databases">
        <authorList>
            <person name="Kim H.J."/>
            <person name="Triplett B.A."/>
        </authorList>
    </citation>
    <scope>NUCLEOTIDE SEQUENCE [LARGE SCALE GENOMIC DNA]</scope>
    <source>
        <strain evidence="1 2">CGMCC 4.5593</strain>
    </source>
</reference>
<protein>
    <submittedName>
        <fullName evidence="1">Uncharacterized protein</fullName>
    </submittedName>
</protein>
<dbReference type="EMBL" id="FZPH01000025">
    <property type="protein sequence ID" value="SNT65682.1"/>
    <property type="molecule type" value="Genomic_DNA"/>
</dbReference>